<name>A0A0J9W3Z9_PLAVI</name>
<sequence>MIIINNNFYILINYDIGNTVCIIKIYIMKYEFFGEIDTFLSLEGQLNIETDVETEAHFCSTLQIKSNNDAQLASTCKSFVKLFKISKHECGKDFSKYGNKCTEFINYWINDKLSSITKYEDVITPFYNQLQTRYKEFDIHDIFKEKIYYIKQETYKNMNILYKLYKIFDEIKESTIKNDNNIEKFKNNYNKALNQCFRETDDNFYNA</sequence>
<evidence type="ECO:0008006" key="3">
    <source>
        <dbReference type="Google" id="ProtNLM"/>
    </source>
</evidence>
<evidence type="ECO:0000313" key="2">
    <source>
        <dbReference type="Proteomes" id="UP000053776"/>
    </source>
</evidence>
<proteinExistence type="predicted"/>
<dbReference type="InterPro" id="IPR008780">
    <property type="entry name" value="Plasmodium_Vir"/>
</dbReference>
<dbReference type="Pfam" id="PF05795">
    <property type="entry name" value="Plasmodium_Vir"/>
    <property type="match status" value="1"/>
</dbReference>
<dbReference type="EMBL" id="KQ235003">
    <property type="protein sequence ID" value="KMZ95063.1"/>
    <property type="molecule type" value="Genomic_DNA"/>
</dbReference>
<dbReference type="OrthoDB" id="388362at2759"/>
<reference evidence="1 2" key="1">
    <citation type="submission" date="2011-08" db="EMBL/GenBank/DDBJ databases">
        <title>The Genome Sequence of Plasmodium vivax Mauritania I.</title>
        <authorList>
            <consortium name="The Broad Institute Genome Sequencing Platform"/>
            <consortium name="The Broad Institute Genome Sequencing Center for Infectious Disease"/>
            <person name="Neafsey D."/>
            <person name="Carlton J."/>
            <person name="Barnwell J."/>
            <person name="Collins W."/>
            <person name="Escalante A."/>
            <person name="Mullikin J."/>
            <person name="Saul A."/>
            <person name="Guigo R."/>
            <person name="Camara F."/>
            <person name="Young S.K."/>
            <person name="Zeng Q."/>
            <person name="Gargeya S."/>
            <person name="Fitzgerald M."/>
            <person name="Haas B."/>
            <person name="Abouelleil A."/>
            <person name="Alvarado L."/>
            <person name="Arachchi H.M."/>
            <person name="Berlin A."/>
            <person name="Brown A."/>
            <person name="Chapman S.B."/>
            <person name="Chen Z."/>
            <person name="Dunbar C."/>
            <person name="Freedman E."/>
            <person name="Gearin G."/>
            <person name="Gellesch M."/>
            <person name="Goldberg J."/>
            <person name="Griggs A."/>
            <person name="Gujja S."/>
            <person name="Heiman D."/>
            <person name="Howarth C."/>
            <person name="Larson L."/>
            <person name="Lui A."/>
            <person name="MacDonald P.J.P."/>
            <person name="Montmayeur A."/>
            <person name="Murphy C."/>
            <person name="Neiman D."/>
            <person name="Pearson M."/>
            <person name="Priest M."/>
            <person name="Roberts A."/>
            <person name="Saif S."/>
            <person name="Shea T."/>
            <person name="Shenoy N."/>
            <person name="Sisk P."/>
            <person name="Stolte C."/>
            <person name="Sykes S."/>
            <person name="Wortman J."/>
            <person name="Nusbaum C."/>
            <person name="Birren B."/>
        </authorList>
    </citation>
    <scope>NUCLEOTIDE SEQUENCE [LARGE SCALE GENOMIC DNA]</scope>
    <source>
        <strain evidence="1 2">Mauritania I</strain>
    </source>
</reference>
<evidence type="ECO:0000313" key="1">
    <source>
        <dbReference type="EMBL" id="KMZ95063.1"/>
    </source>
</evidence>
<organism evidence="1 2">
    <name type="scientific">Plasmodium vivax Mauritania I</name>
    <dbReference type="NCBI Taxonomy" id="1035515"/>
    <lineage>
        <taxon>Eukaryota</taxon>
        <taxon>Sar</taxon>
        <taxon>Alveolata</taxon>
        <taxon>Apicomplexa</taxon>
        <taxon>Aconoidasida</taxon>
        <taxon>Haemosporida</taxon>
        <taxon>Plasmodiidae</taxon>
        <taxon>Plasmodium</taxon>
        <taxon>Plasmodium (Plasmodium)</taxon>
    </lineage>
</organism>
<protein>
    <recommendedName>
        <fullName evidence="3">Variable surface protein</fullName>
    </recommendedName>
</protein>
<dbReference type="Proteomes" id="UP000053776">
    <property type="component" value="Unassembled WGS sequence"/>
</dbReference>
<gene>
    <name evidence="1" type="ORF">PVMG_05590</name>
</gene>
<dbReference type="AlphaFoldDB" id="A0A0J9W3Z9"/>
<accession>A0A0J9W3Z9</accession>